<dbReference type="InterPro" id="IPR051795">
    <property type="entry name" value="Glycosyl_Hydrlase_43"/>
</dbReference>
<dbReference type="Gene3D" id="2.60.120.200">
    <property type="match status" value="1"/>
</dbReference>
<dbReference type="PANTHER" id="PTHR42812">
    <property type="entry name" value="BETA-XYLOSIDASE"/>
    <property type="match status" value="1"/>
</dbReference>
<dbReference type="GO" id="GO:0005975">
    <property type="term" value="P:carbohydrate metabolic process"/>
    <property type="evidence" value="ECO:0007669"/>
    <property type="project" value="InterPro"/>
</dbReference>
<dbReference type="PANTHER" id="PTHR42812:SF12">
    <property type="entry name" value="BETA-XYLOSIDASE-RELATED"/>
    <property type="match status" value="1"/>
</dbReference>
<evidence type="ECO:0000256" key="2">
    <source>
        <dbReference type="ARBA" id="ARBA00022801"/>
    </source>
</evidence>
<dbReference type="SUPFAM" id="SSF75005">
    <property type="entry name" value="Arabinanase/levansucrase/invertase"/>
    <property type="match status" value="1"/>
</dbReference>
<feature type="domain" description="Beta-xylosidase C-terminal Concanavalin A-like" evidence="8">
    <location>
        <begin position="375"/>
        <end position="496"/>
    </location>
</feature>
<evidence type="ECO:0000256" key="5">
    <source>
        <dbReference type="PIRSR" id="PIRSR606710-2"/>
    </source>
</evidence>
<keyword evidence="3 6" id="KW-0326">Glycosidase</keyword>
<evidence type="ECO:0000256" key="1">
    <source>
        <dbReference type="ARBA" id="ARBA00009865"/>
    </source>
</evidence>
<dbReference type="InterPro" id="IPR006710">
    <property type="entry name" value="Glyco_hydro_43"/>
</dbReference>
<dbReference type="Proteomes" id="UP000238083">
    <property type="component" value="Unassembled WGS sequence"/>
</dbReference>
<organism evidence="9 10">
    <name type="scientific">Kineococcus rhizosphaerae</name>
    <dbReference type="NCBI Taxonomy" id="559628"/>
    <lineage>
        <taxon>Bacteria</taxon>
        <taxon>Bacillati</taxon>
        <taxon>Actinomycetota</taxon>
        <taxon>Actinomycetes</taxon>
        <taxon>Kineosporiales</taxon>
        <taxon>Kineosporiaceae</taxon>
        <taxon>Kineococcus</taxon>
    </lineage>
</organism>
<dbReference type="OrthoDB" id="9801455at2"/>
<evidence type="ECO:0000256" key="6">
    <source>
        <dbReference type="RuleBase" id="RU361187"/>
    </source>
</evidence>
<evidence type="ECO:0000256" key="7">
    <source>
        <dbReference type="SAM" id="MobiDB-lite"/>
    </source>
</evidence>
<gene>
    <name evidence="9" type="ORF">CLV37_1342</name>
</gene>
<dbReference type="InterPro" id="IPR041542">
    <property type="entry name" value="GH43_C2"/>
</dbReference>
<proteinExistence type="inferred from homology"/>
<feature type="site" description="Important for catalytic activity, responsible for pKa modulation of the active site Glu and correct orientation of both the proton donor and substrate" evidence="5">
    <location>
        <position position="129"/>
    </location>
</feature>
<evidence type="ECO:0000313" key="9">
    <source>
        <dbReference type="EMBL" id="PRY06441.1"/>
    </source>
</evidence>
<keyword evidence="2 6" id="KW-0378">Hydrolase</keyword>
<feature type="region of interest" description="Disordered" evidence="7">
    <location>
        <begin position="1"/>
        <end position="22"/>
    </location>
</feature>
<dbReference type="Pfam" id="PF04616">
    <property type="entry name" value="Glyco_hydro_43"/>
    <property type="match status" value="1"/>
</dbReference>
<feature type="compositionally biased region" description="Polar residues" evidence="7">
    <location>
        <begin position="1"/>
        <end position="10"/>
    </location>
</feature>
<dbReference type="CDD" id="cd18617">
    <property type="entry name" value="GH43_XynB-like"/>
    <property type="match status" value="1"/>
</dbReference>
<evidence type="ECO:0000256" key="4">
    <source>
        <dbReference type="PIRSR" id="PIRSR606710-1"/>
    </source>
</evidence>
<dbReference type="InterPro" id="IPR023296">
    <property type="entry name" value="Glyco_hydro_beta-prop_sf"/>
</dbReference>
<dbReference type="GO" id="GO:0004553">
    <property type="term" value="F:hydrolase activity, hydrolyzing O-glycosyl compounds"/>
    <property type="evidence" value="ECO:0007669"/>
    <property type="project" value="InterPro"/>
</dbReference>
<feature type="active site" description="Proton donor" evidence="4">
    <location>
        <position position="187"/>
    </location>
</feature>
<dbReference type="AlphaFoldDB" id="A0A2T0QP79"/>
<dbReference type="RefSeq" id="WP_106215688.1">
    <property type="nucleotide sequence ID" value="NZ_PVZF01000034.1"/>
</dbReference>
<dbReference type="InterPro" id="IPR013320">
    <property type="entry name" value="ConA-like_dom_sf"/>
</dbReference>
<evidence type="ECO:0000313" key="10">
    <source>
        <dbReference type="Proteomes" id="UP000238083"/>
    </source>
</evidence>
<dbReference type="Gene3D" id="2.115.10.20">
    <property type="entry name" value="Glycosyl hydrolase domain, family 43"/>
    <property type="match status" value="1"/>
</dbReference>
<comment type="caution">
    <text evidence="9">The sequence shown here is derived from an EMBL/GenBank/DDBJ whole genome shotgun (WGS) entry which is preliminary data.</text>
</comment>
<dbReference type="EMBL" id="PVZF01000034">
    <property type="protein sequence ID" value="PRY06441.1"/>
    <property type="molecule type" value="Genomic_DNA"/>
</dbReference>
<dbReference type="SUPFAM" id="SSF49899">
    <property type="entry name" value="Concanavalin A-like lectins/glucanases"/>
    <property type="match status" value="1"/>
</dbReference>
<keyword evidence="10" id="KW-1185">Reference proteome</keyword>
<sequence>MNAHTSSDTGYRNPVVRGVSPDPSVVRVGDDYYLANSTFDLMPGVTIRHSTDLLNWRTIGHAITRPEQYRRDSQDGPVVLFAPTLRHHDGVFYLACTNAVRGQGNFIVRTTDPTGEWSDALWIDDEGFDPSLFRDHDGIWYYTRRTLQFGPEGLGPLVQATIDLETGQLGPLREITAPHGFSSNDIEGPHLFTRDGWYYLCSAEGGSWKGHMQTIARSRSVWGPFEPAPHNPILTHRHRVAHPIQTLGHAELVDAPDGSAWALALGTRHPRMAQHHALGRETFLLPVRWENGWPYVGDGGTTELHVEGTRPPSGPAAAREVPDTLWSRGWKTIGAPAAGLDAAATDARIEMPVGRDPRTSGPGPVGALLLPQTEYDQRLSVTLADLQPGSIAGVAAYADRQHCYALTVAVDATGDRTASLSRTVDDFNTLETVLLPSEGVLTLSVDAHETSYTFVVRAGHQKSHEFAGLGARLLSAETAQWFTNVSFALLALEAPKQETGERGVTITFADVTVVDLEPGRPASPVPF</sequence>
<reference evidence="9 10" key="1">
    <citation type="submission" date="2018-03" db="EMBL/GenBank/DDBJ databases">
        <title>Genomic Encyclopedia of Archaeal and Bacterial Type Strains, Phase II (KMG-II): from individual species to whole genera.</title>
        <authorList>
            <person name="Goeker M."/>
        </authorList>
    </citation>
    <scope>NUCLEOTIDE SEQUENCE [LARGE SCALE GENOMIC DNA]</scope>
    <source>
        <strain evidence="9 10">DSM 19711</strain>
    </source>
</reference>
<name>A0A2T0QP79_9ACTN</name>
<evidence type="ECO:0000259" key="8">
    <source>
        <dbReference type="Pfam" id="PF17851"/>
    </source>
</evidence>
<comment type="similarity">
    <text evidence="1 6">Belongs to the glycosyl hydrolase 43 family.</text>
</comment>
<evidence type="ECO:0000256" key="3">
    <source>
        <dbReference type="ARBA" id="ARBA00023295"/>
    </source>
</evidence>
<dbReference type="Pfam" id="PF17851">
    <property type="entry name" value="GH43_C2"/>
    <property type="match status" value="1"/>
</dbReference>
<protein>
    <submittedName>
        <fullName evidence="9">Alpha-N-arabinofuranosidase</fullName>
    </submittedName>
</protein>
<feature type="active site" description="Proton acceptor" evidence="4">
    <location>
        <position position="22"/>
    </location>
</feature>
<accession>A0A2T0QP79</accession>